<accession>A0A427YEJ0</accession>
<comment type="subcellular location">
    <subcellularLocation>
        <location evidence="1">Mitochondrion inner membrane</location>
        <topology evidence="1">Single-pass membrane protein</topology>
    </subcellularLocation>
</comment>
<keyword evidence="9" id="KW-0811">Translocation</keyword>
<proteinExistence type="inferred from homology"/>
<evidence type="ECO:0000313" key="14">
    <source>
        <dbReference type="Proteomes" id="UP000279259"/>
    </source>
</evidence>
<evidence type="ECO:0000256" key="5">
    <source>
        <dbReference type="ARBA" id="ARBA00022692"/>
    </source>
</evidence>
<keyword evidence="11" id="KW-0472">Membrane</keyword>
<keyword evidence="4" id="KW-0813">Transport</keyword>
<dbReference type="AlphaFoldDB" id="A0A427YEJ0"/>
<feature type="region of interest" description="Disordered" evidence="12">
    <location>
        <begin position="270"/>
        <end position="329"/>
    </location>
</feature>
<evidence type="ECO:0000256" key="7">
    <source>
        <dbReference type="ARBA" id="ARBA00022927"/>
    </source>
</evidence>
<sequence length="524" mass="58474">MSEPTPPPSSPSPPTGPNASSPSSAGPAAAASASANASGPRPPPEPLTGFRASLEHTGIPRSVLLWKPRLPSRNWTIFWTLLGTVSYIYYDDRRKCREIKEEYLRKVEGFGKEATTSSLDMPRKVTVYGAKWPEDEDTDRALRHFRKYVKPYLVAAAIDYEQVTAPLHGSITRQVHANVLKRRRQALGLEAPDPTLSLPIALDPRSALEREVEGGVVLVGRASLKEYLEGLRRGWSNGVGPWDWEKEVEEKIRYDGVFDDLPAPALEAVSEAEDALSQTPQQTPPPAKSGLGLGFLSRPAPPPPVFPSSDSSSTPPAPTIPEHLHTPPNPLPPTAPVLLLPFVNHLGFKQTPWMIYDFFTEHRRVKAGADAAYALITDSIRSFSPPDSSSAVEGSAAADTHVHVRQGGDLDFNLDAEKYYGKSFSNFPEKIKTAREDYYKKLSERLDSARALAKGEREMTEEEKKSTKGPVTEEQLREERRKKELRWHGNLEGWEIMRKEAEVAWDPRWDGWLRVYETPEHRVR</sequence>
<evidence type="ECO:0000256" key="4">
    <source>
        <dbReference type="ARBA" id="ARBA00022448"/>
    </source>
</evidence>
<comment type="caution">
    <text evidence="13">The sequence shown here is derived from an EMBL/GenBank/DDBJ whole genome shotgun (WGS) entry which is preliminary data.</text>
</comment>
<evidence type="ECO:0000256" key="3">
    <source>
        <dbReference type="ARBA" id="ARBA00020796"/>
    </source>
</evidence>
<feature type="region of interest" description="Disordered" evidence="12">
    <location>
        <begin position="1"/>
        <end position="51"/>
    </location>
</feature>
<dbReference type="STRING" id="1890683.A0A427YEJ0"/>
<evidence type="ECO:0000313" key="13">
    <source>
        <dbReference type="EMBL" id="RSH89443.1"/>
    </source>
</evidence>
<keyword evidence="6" id="KW-0999">Mitochondrion inner membrane</keyword>
<keyword evidence="14" id="KW-1185">Reference proteome</keyword>
<protein>
    <recommendedName>
        <fullName evidence="3">Mitochondrial import inner membrane translocase subunit TIM54</fullName>
    </recommendedName>
</protein>
<keyword evidence="8" id="KW-1133">Transmembrane helix</keyword>
<evidence type="ECO:0000256" key="10">
    <source>
        <dbReference type="ARBA" id="ARBA00023128"/>
    </source>
</evidence>
<gene>
    <name evidence="13" type="primary">TIM54</name>
    <name evidence="13" type="ORF">EHS25_001992</name>
</gene>
<dbReference type="GO" id="GO:0005743">
    <property type="term" value="C:mitochondrial inner membrane"/>
    <property type="evidence" value="ECO:0007669"/>
    <property type="project" value="UniProtKB-SubCell"/>
</dbReference>
<evidence type="ECO:0000256" key="9">
    <source>
        <dbReference type="ARBA" id="ARBA00023010"/>
    </source>
</evidence>
<organism evidence="13 14">
    <name type="scientific">Saitozyma podzolica</name>
    <dbReference type="NCBI Taxonomy" id="1890683"/>
    <lineage>
        <taxon>Eukaryota</taxon>
        <taxon>Fungi</taxon>
        <taxon>Dikarya</taxon>
        <taxon>Basidiomycota</taxon>
        <taxon>Agaricomycotina</taxon>
        <taxon>Tremellomycetes</taxon>
        <taxon>Tremellales</taxon>
        <taxon>Trimorphomycetaceae</taxon>
        <taxon>Saitozyma</taxon>
    </lineage>
</organism>
<evidence type="ECO:0000256" key="2">
    <source>
        <dbReference type="ARBA" id="ARBA00006355"/>
    </source>
</evidence>
<comment type="similarity">
    <text evidence="2">Belongs to the TIM54 family.</text>
</comment>
<reference evidence="13 14" key="1">
    <citation type="submission" date="2018-11" db="EMBL/GenBank/DDBJ databases">
        <title>Genome sequence of Saitozyma podzolica DSM 27192.</title>
        <authorList>
            <person name="Aliyu H."/>
            <person name="Gorte O."/>
            <person name="Ochsenreither K."/>
        </authorList>
    </citation>
    <scope>NUCLEOTIDE SEQUENCE [LARGE SCALE GENOMIC DNA]</scope>
    <source>
        <strain evidence="13 14">DSM 27192</strain>
    </source>
</reference>
<evidence type="ECO:0000256" key="1">
    <source>
        <dbReference type="ARBA" id="ARBA00004434"/>
    </source>
</evidence>
<dbReference type="Proteomes" id="UP000279259">
    <property type="component" value="Unassembled WGS sequence"/>
</dbReference>
<dbReference type="Pfam" id="PF11711">
    <property type="entry name" value="Tim54"/>
    <property type="match status" value="1"/>
</dbReference>
<dbReference type="GO" id="GO:0015031">
    <property type="term" value="P:protein transport"/>
    <property type="evidence" value="ECO:0007669"/>
    <property type="project" value="UniProtKB-KW"/>
</dbReference>
<feature type="region of interest" description="Disordered" evidence="12">
    <location>
        <begin position="452"/>
        <end position="482"/>
    </location>
</feature>
<keyword evidence="10" id="KW-0496">Mitochondrion</keyword>
<dbReference type="EMBL" id="RSCD01000013">
    <property type="protein sequence ID" value="RSH89443.1"/>
    <property type="molecule type" value="Genomic_DNA"/>
</dbReference>
<dbReference type="InterPro" id="IPR021056">
    <property type="entry name" value="Mt_import_IM_translocase_Tim54"/>
</dbReference>
<keyword evidence="5" id="KW-0812">Transmembrane</keyword>
<evidence type="ECO:0000256" key="6">
    <source>
        <dbReference type="ARBA" id="ARBA00022792"/>
    </source>
</evidence>
<name>A0A427YEJ0_9TREE</name>
<feature type="compositionally biased region" description="Pro residues" evidence="12">
    <location>
        <begin position="1"/>
        <end position="16"/>
    </location>
</feature>
<evidence type="ECO:0000256" key="12">
    <source>
        <dbReference type="SAM" id="MobiDB-lite"/>
    </source>
</evidence>
<feature type="compositionally biased region" description="Basic and acidic residues" evidence="12">
    <location>
        <begin position="452"/>
        <end position="466"/>
    </location>
</feature>
<feature type="compositionally biased region" description="Low complexity" evidence="12">
    <location>
        <begin position="17"/>
        <end position="39"/>
    </location>
</feature>
<evidence type="ECO:0000256" key="8">
    <source>
        <dbReference type="ARBA" id="ARBA00022989"/>
    </source>
</evidence>
<evidence type="ECO:0000256" key="11">
    <source>
        <dbReference type="ARBA" id="ARBA00023136"/>
    </source>
</evidence>
<keyword evidence="7" id="KW-0653">Protein transport</keyword>
<dbReference type="OrthoDB" id="5598305at2759"/>